<dbReference type="AlphaFoldDB" id="A0A8J5XGW9"/>
<dbReference type="GO" id="GO:0031267">
    <property type="term" value="F:small GTPase binding"/>
    <property type="evidence" value="ECO:0007669"/>
    <property type="project" value="TreeGrafter"/>
</dbReference>
<feature type="region of interest" description="Disordered" evidence="1">
    <location>
        <begin position="455"/>
        <end position="483"/>
    </location>
</feature>
<comment type="caution">
    <text evidence="3">The sequence shown here is derived from an EMBL/GenBank/DDBJ whole genome shotgun (WGS) entry which is preliminary data.</text>
</comment>
<gene>
    <name evidence="3" type="ORF">KFE25_000056</name>
</gene>
<protein>
    <recommendedName>
        <fullName evidence="2">Rab-GAP TBC domain-containing protein</fullName>
    </recommendedName>
</protein>
<dbReference type="EMBL" id="JAGTXO010000014">
    <property type="protein sequence ID" value="KAG8463888.1"/>
    <property type="molecule type" value="Genomic_DNA"/>
</dbReference>
<dbReference type="PANTHER" id="PTHR47219:SF20">
    <property type="entry name" value="TBC1 DOMAIN FAMILY MEMBER 2B"/>
    <property type="match status" value="1"/>
</dbReference>
<feature type="compositionally biased region" description="Polar residues" evidence="1">
    <location>
        <begin position="410"/>
        <end position="424"/>
    </location>
</feature>
<feature type="domain" description="Rab-GAP TBC" evidence="2">
    <location>
        <begin position="567"/>
        <end position="766"/>
    </location>
</feature>
<evidence type="ECO:0000313" key="3">
    <source>
        <dbReference type="EMBL" id="KAG8463888.1"/>
    </source>
</evidence>
<dbReference type="PROSITE" id="PS50086">
    <property type="entry name" value="TBC_RABGAP"/>
    <property type="match status" value="1"/>
</dbReference>
<dbReference type="GO" id="GO:0005096">
    <property type="term" value="F:GTPase activator activity"/>
    <property type="evidence" value="ECO:0007669"/>
    <property type="project" value="TreeGrafter"/>
</dbReference>
<dbReference type="SMART" id="SM00164">
    <property type="entry name" value="TBC"/>
    <property type="match status" value="1"/>
</dbReference>
<dbReference type="PANTHER" id="PTHR47219">
    <property type="entry name" value="RAB GTPASE-ACTIVATING PROTEIN 1-LIKE"/>
    <property type="match status" value="1"/>
</dbReference>
<dbReference type="Proteomes" id="UP000751190">
    <property type="component" value="Unassembled WGS sequence"/>
</dbReference>
<organism evidence="3 4">
    <name type="scientific">Diacronema lutheri</name>
    <name type="common">Unicellular marine alga</name>
    <name type="synonym">Monochrysis lutheri</name>
    <dbReference type="NCBI Taxonomy" id="2081491"/>
    <lineage>
        <taxon>Eukaryota</taxon>
        <taxon>Haptista</taxon>
        <taxon>Haptophyta</taxon>
        <taxon>Pavlovophyceae</taxon>
        <taxon>Pavlovales</taxon>
        <taxon>Pavlovaceae</taxon>
        <taxon>Diacronema</taxon>
    </lineage>
</organism>
<dbReference type="Gene3D" id="1.10.8.270">
    <property type="entry name" value="putative rabgap domain of human tbc1 domain family member 14 like domains"/>
    <property type="match status" value="1"/>
</dbReference>
<dbReference type="SUPFAM" id="SSF47923">
    <property type="entry name" value="Ypt/Rab-GAP domain of gyp1p"/>
    <property type="match status" value="2"/>
</dbReference>
<feature type="compositionally biased region" description="Low complexity" evidence="1">
    <location>
        <begin position="301"/>
        <end position="317"/>
    </location>
</feature>
<dbReference type="InterPro" id="IPR035969">
    <property type="entry name" value="Rab-GAP_TBC_sf"/>
</dbReference>
<dbReference type="Gene3D" id="1.10.472.80">
    <property type="entry name" value="Ypt/Rab-GAP domain of gyp1p, domain 3"/>
    <property type="match status" value="1"/>
</dbReference>
<dbReference type="InterPro" id="IPR000195">
    <property type="entry name" value="Rab-GAP-TBC_dom"/>
</dbReference>
<accession>A0A8J5XGW9</accession>
<reference evidence="3" key="1">
    <citation type="submission" date="2021-05" db="EMBL/GenBank/DDBJ databases">
        <title>The genome of the haptophyte Pavlova lutheri (Diacronema luteri, Pavlovales) - a model for lipid biosynthesis in eukaryotic algae.</title>
        <authorList>
            <person name="Hulatt C.J."/>
            <person name="Posewitz M.C."/>
        </authorList>
    </citation>
    <scope>NUCLEOTIDE SEQUENCE</scope>
    <source>
        <strain evidence="3">NIVA-4/92</strain>
    </source>
</reference>
<evidence type="ECO:0000313" key="4">
    <source>
        <dbReference type="Proteomes" id="UP000751190"/>
    </source>
</evidence>
<proteinExistence type="predicted"/>
<dbReference type="FunFam" id="1.10.8.270:FF:000026">
    <property type="entry name" value="TBC (Tre-2/Bub2/Cdc16) domain family"/>
    <property type="match status" value="1"/>
</dbReference>
<feature type="region of interest" description="Disordered" evidence="1">
    <location>
        <begin position="410"/>
        <end position="442"/>
    </location>
</feature>
<feature type="region of interest" description="Disordered" evidence="1">
    <location>
        <begin position="269"/>
        <end position="351"/>
    </location>
</feature>
<evidence type="ECO:0000259" key="2">
    <source>
        <dbReference type="PROSITE" id="PS50086"/>
    </source>
</evidence>
<evidence type="ECO:0000256" key="1">
    <source>
        <dbReference type="SAM" id="MobiDB-lite"/>
    </source>
</evidence>
<name>A0A8J5XGW9_DIALT</name>
<dbReference type="InterPro" id="IPR050302">
    <property type="entry name" value="Rab_GAP_TBC_domain"/>
</dbReference>
<keyword evidence="4" id="KW-1185">Reference proteome</keyword>
<sequence>MSGWSVHVHVDRAANLRARTVVLEPGGATHAYALVSYASCAVGAARAYETRARASDEGGHVVWQEALACSVELQAAAASRRAWPAGDAHALLDLPLRLRVHAAPARAAAPDDGASGTTATEGAQGTWLARPLCASRRLLEEGASSRRPLCEPRRPWDDGAPSYVSRAVRQFELVGECWLMLDRRALGVPCWIGLLTPRAGLERAAHAGALAHARVAPRDACVAAATAGKGEHTRDALPAHAHVDGRELRGELLVRAWLVPTSPPAPLRPAGIVTAPHGAPAAPPRLSHPRAKPVVGMPGVADGASSCASGTSSCADTRAAPRDGHGGADSAAGVQTTSKRRGTASGSAADGARAFAKDGARDGGARRDAAAVAAAAVNGCDAHVWDGGGSCVRDGGGSCVRDGGGSCLRSSAASGLSTNDSTPASAWDGGAEGANGARSSTAEAERYDAYGFPRSGFSSAAPPPHATPRGHGATWPPSAGRALGMQPAVRTGALDALDYEHARATAHRLHLRWERQSAAWFDTLTSVPRAPADAVLPTGVAPAKSVAGVAPRGRGAQEEWARLVAVGIPLELRQRVWADFSGASELRARADACARLCARAGTYAQLVARLGEVGSEHVQQIEIDLPRTFPEHRAFGHADAHAPLRRVLCAFALRDPARGYTQSLNFVAAFALLFSDEESAFWLLCAIAERLLPCHYTHGMLGVQLDNALFDALARAQPRLAGAVARLDALDAELALVSTPWFMGLFTTALPAECALRVWDLAFFHGADALMAVALAILSARADALQRCTQLEAAYAALKDLDDIGADVDAFIALVVSHLRAIRAHGGAPLAKLRAAHLRSVRLQHRRLELARLAHDLAREHGAPVGALLRTVDALPDDAFGGLALGDGDGDCDGDGDRDGALISHTWVALASRLLSPCWRDGRLARRLCEALAQRAHAQPRLLDALRAALAPAPDERLRLVFRAYASARAVSAHTCAAAAPAANAVVNAPASGTGRDARVLCERDVASLVADAAALVCTAPRGDKTAGATDAAESAEHERTGGAYAQLALGIADGSDAARRGGESVELTALDFDGFARFVQRQPHLLELLLA</sequence>
<dbReference type="OrthoDB" id="294251at2759"/>
<dbReference type="Pfam" id="PF00566">
    <property type="entry name" value="RabGAP-TBC"/>
    <property type="match status" value="1"/>
</dbReference>